<keyword evidence="4" id="KW-0055">Arginine biosynthesis</keyword>
<name>A0A451CW86_9GAMM</name>
<evidence type="ECO:0000256" key="3">
    <source>
        <dbReference type="ARBA" id="ARBA00021197"/>
    </source>
</evidence>
<sequence length="264" mass="30082">MDGPLVVKIGGILLHSNNAIQRLFKELNIYSTSTNTNIILVNGSRMYSNFIFSKSDLYARNNDFCLFKQLNTKNLLYSIIPNIVNVRLLAWSKKYNIAGYSMFLPDFFSYLRNLSNEYSVIKKFLNQNKKEVLKYIKIISFFLSQCFIPFICSSGLDLEGNFFNINSDVVAMILTIIFNGRLIILTDVHAVLNGKGQRIPTIFCEEVYSLCNAGIVTDGMIIKLQSAMIVSKYLKKSVEIASWHNPHDLLNLFEGRSIGTRIIE</sequence>
<dbReference type="PANTHER" id="PTHR23342">
    <property type="entry name" value="N-ACETYLGLUTAMATE SYNTHASE"/>
    <property type="match status" value="1"/>
</dbReference>
<dbReference type="InterPro" id="IPR036393">
    <property type="entry name" value="AceGlu_kinase-like_sf"/>
</dbReference>
<keyword evidence="7" id="KW-0547">Nucleotide-binding</keyword>
<dbReference type="Proteomes" id="UP000294466">
    <property type="component" value="Chromosome"/>
</dbReference>
<evidence type="ECO:0000256" key="4">
    <source>
        <dbReference type="ARBA" id="ARBA00022571"/>
    </source>
</evidence>
<comment type="pathway">
    <text evidence="1">Amino-acid biosynthesis; L-arginine biosynthesis; N(2)-acetyl-L-ornithine from L-glutamate: step 2/4.</text>
</comment>
<evidence type="ECO:0000256" key="6">
    <source>
        <dbReference type="ARBA" id="ARBA00022679"/>
    </source>
</evidence>
<evidence type="ECO:0000256" key="5">
    <source>
        <dbReference type="ARBA" id="ARBA00022605"/>
    </source>
</evidence>
<evidence type="ECO:0000256" key="9">
    <source>
        <dbReference type="ARBA" id="ARBA00022840"/>
    </source>
</evidence>
<reference evidence="14 15" key="1">
    <citation type="submission" date="2019-02" db="EMBL/GenBank/DDBJ databases">
        <authorList>
            <person name="Manzano-Marin A."/>
            <person name="Manzano-Marin A."/>
        </authorList>
    </citation>
    <scope>NUCLEOTIDE SEQUENCE [LARGE SCALE GENOMIC DNA]</scope>
    <source>
        <strain evidence="14 15">BuCisplendens/pseudotsugae</strain>
    </source>
</reference>
<dbReference type="EC" id="2.7.2.8" evidence="2"/>
<evidence type="ECO:0000256" key="1">
    <source>
        <dbReference type="ARBA" id="ARBA00004828"/>
    </source>
</evidence>
<dbReference type="PANTHER" id="PTHR23342:SF0">
    <property type="entry name" value="N-ACETYLGLUTAMATE SYNTHASE, MITOCHONDRIAL"/>
    <property type="match status" value="1"/>
</dbReference>
<evidence type="ECO:0000256" key="10">
    <source>
        <dbReference type="ARBA" id="ARBA00030178"/>
    </source>
</evidence>
<evidence type="ECO:0000256" key="8">
    <source>
        <dbReference type="ARBA" id="ARBA00022777"/>
    </source>
</evidence>
<keyword evidence="8 14" id="KW-0418">Kinase</keyword>
<dbReference type="GO" id="GO:0003991">
    <property type="term" value="F:acetylglutamate kinase activity"/>
    <property type="evidence" value="ECO:0007669"/>
    <property type="project" value="UniProtKB-EC"/>
</dbReference>
<dbReference type="InterPro" id="IPR001048">
    <property type="entry name" value="Asp/Glu/Uridylate_kinase"/>
</dbReference>
<organism evidence="14 15">
    <name type="scientific">Buchnera aphidicola</name>
    <name type="common">Cinara cf. splendens/pseudotsugae 3390</name>
    <dbReference type="NCBI Taxonomy" id="2518980"/>
    <lineage>
        <taxon>Bacteria</taxon>
        <taxon>Pseudomonadati</taxon>
        <taxon>Pseudomonadota</taxon>
        <taxon>Gammaproteobacteria</taxon>
        <taxon>Enterobacterales</taxon>
        <taxon>Erwiniaceae</taxon>
        <taxon>Buchnera</taxon>
    </lineage>
</organism>
<dbReference type="Pfam" id="PF00696">
    <property type="entry name" value="AA_kinase"/>
    <property type="match status" value="1"/>
</dbReference>
<evidence type="ECO:0000256" key="2">
    <source>
        <dbReference type="ARBA" id="ARBA00013065"/>
    </source>
</evidence>
<dbReference type="SUPFAM" id="SSF53633">
    <property type="entry name" value="Carbamate kinase-like"/>
    <property type="match status" value="1"/>
</dbReference>
<keyword evidence="6 14" id="KW-0808">Transferase</keyword>
<keyword evidence="9" id="KW-0067">ATP-binding</keyword>
<evidence type="ECO:0000313" key="14">
    <source>
        <dbReference type="EMBL" id="VFP77602.1"/>
    </source>
</evidence>
<keyword evidence="5" id="KW-0028">Amino-acid biosynthesis</keyword>
<dbReference type="PIRSF" id="PIRSF000728">
    <property type="entry name" value="NAGK"/>
    <property type="match status" value="1"/>
</dbReference>
<dbReference type="GO" id="GO:0005524">
    <property type="term" value="F:ATP binding"/>
    <property type="evidence" value="ECO:0007669"/>
    <property type="project" value="UniProtKB-KW"/>
</dbReference>
<dbReference type="EMBL" id="LR217692">
    <property type="protein sequence ID" value="VFP77602.1"/>
    <property type="molecule type" value="Genomic_DNA"/>
</dbReference>
<evidence type="ECO:0000256" key="11">
    <source>
        <dbReference type="ARBA" id="ARBA00030639"/>
    </source>
</evidence>
<dbReference type="RefSeq" id="WP_154060654.1">
    <property type="nucleotide sequence ID" value="NZ_LR217692.1"/>
</dbReference>
<dbReference type="GO" id="GO:0005737">
    <property type="term" value="C:cytoplasm"/>
    <property type="evidence" value="ECO:0007669"/>
    <property type="project" value="InterPro"/>
</dbReference>
<evidence type="ECO:0000313" key="15">
    <source>
        <dbReference type="Proteomes" id="UP000294466"/>
    </source>
</evidence>
<comment type="catalytic activity">
    <reaction evidence="12">
        <text>N-acetyl-L-glutamate + ATP = N-acetyl-L-glutamyl 5-phosphate + ADP</text>
        <dbReference type="Rhea" id="RHEA:14629"/>
        <dbReference type="ChEBI" id="CHEBI:30616"/>
        <dbReference type="ChEBI" id="CHEBI:44337"/>
        <dbReference type="ChEBI" id="CHEBI:57936"/>
        <dbReference type="ChEBI" id="CHEBI:456216"/>
        <dbReference type="EC" id="2.7.2.8"/>
    </reaction>
</comment>
<dbReference type="GO" id="GO:0006526">
    <property type="term" value="P:L-arginine biosynthetic process"/>
    <property type="evidence" value="ECO:0007669"/>
    <property type="project" value="UniProtKB-KW"/>
</dbReference>
<accession>A0A451CW86</accession>
<gene>
    <name evidence="14" type="primary">argB</name>
    <name evidence="14" type="ORF">BUCISPPS3390_031</name>
</gene>
<dbReference type="AlphaFoldDB" id="A0A451CW86"/>
<dbReference type="Gene3D" id="3.40.1160.10">
    <property type="entry name" value="Acetylglutamate kinase-like"/>
    <property type="match status" value="1"/>
</dbReference>
<dbReference type="OrthoDB" id="5915023at2"/>
<evidence type="ECO:0000256" key="12">
    <source>
        <dbReference type="ARBA" id="ARBA00048141"/>
    </source>
</evidence>
<protein>
    <recommendedName>
        <fullName evidence="3">Acetylglutamate kinase</fullName>
        <ecNumber evidence="2">2.7.2.8</ecNumber>
    </recommendedName>
    <alternativeName>
        <fullName evidence="10">N-acetyl-L-glutamate 5-phosphotransferase</fullName>
    </alternativeName>
    <alternativeName>
        <fullName evidence="11">NAG kinase</fullName>
    </alternativeName>
</protein>
<proteinExistence type="predicted"/>
<feature type="domain" description="Aspartate/glutamate/uridylate kinase" evidence="13">
    <location>
        <begin position="5"/>
        <end position="238"/>
    </location>
</feature>
<evidence type="ECO:0000256" key="7">
    <source>
        <dbReference type="ARBA" id="ARBA00022741"/>
    </source>
</evidence>
<dbReference type="InterPro" id="IPR004662">
    <property type="entry name" value="AcgluKinase_fam"/>
</dbReference>
<evidence type="ECO:0000259" key="13">
    <source>
        <dbReference type="Pfam" id="PF00696"/>
    </source>
</evidence>